<dbReference type="InterPro" id="IPR014001">
    <property type="entry name" value="Helicase_ATP-bd"/>
</dbReference>
<keyword evidence="4 5" id="KW-0067">ATP-binding</keyword>
<dbReference type="SMART" id="SM00487">
    <property type="entry name" value="DEXDc"/>
    <property type="match status" value="1"/>
</dbReference>
<keyword evidence="3 5" id="KW-0347">Helicase</keyword>
<dbReference type="EMBL" id="MTYJ01000127">
    <property type="protein sequence ID" value="OQV13278.1"/>
    <property type="molecule type" value="Genomic_DNA"/>
</dbReference>
<evidence type="ECO:0000256" key="1">
    <source>
        <dbReference type="ARBA" id="ARBA00022741"/>
    </source>
</evidence>
<dbReference type="Pfam" id="PF00270">
    <property type="entry name" value="DEAD"/>
    <property type="match status" value="1"/>
</dbReference>
<accession>A0A1W0WDK9</accession>
<feature type="domain" description="Helicase ATP-binding" evidence="7">
    <location>
        <begin position="209"/>
        <end position="424"/>
    </location>
</feature>
<feature type="compositionally biased region" description="Basic residues" evidence="6">
    <location>
        <begin position="85"/>
        <end position="96"/>
    </location>
</feature>
<dbReference type="GO" id="GO:0003724">
    <property type="term" value="F:RNA helicase activity"/>
    <property type="evidence" value="ECO:0007669"/>
    <property type="project" value="TreeGrafter"/>
</dbReference>
<dbReference type="GO" id="GO:0005524">
    <property type="term" value="F:ATP binding"/>
    <property type="evidence" value="ECO:0007669"/>
    <property type="project" value="UniProtKB-KW"/>
</dbReference>
<dbReference type="InterPro" id="IPR011545">
    <property type="entry name" value="DEAD/DEAH_box_helicase_dom"/>
</dbReference>
<dbReference type="PROSITE" id="PS00039">
    <property type="entry name" value="DEAD_ATP_HELICASE"/>
    <property type="match status" value="1"/>
</dbReference>
<reference evidence="10" key="1">
    <citation type="submission" date="2017-01" db="EMBL/GenBank/DDBJ databases">
        <title>Comparative genomics of anhydrobiosis in the tardigrade Hypsibius dujardini.</title>
        <authorList>
            <person name="Yoshida Y."/>
            <person name="Koutsovoulos G."/>
            <person name="Laetsch D."/>
            <person name="Stevens L."/>
            <person name="Kumar S."/>
            <person name="Horikawa D."/>
            <person name="Ishino K."/>
            <person name="Komine S."/>
            <person name="Tomita M."/>
            <person name="Blaxter M."/>
            <person name="Arakawa K."/>
        </authorList>
    </citation>
    <scope>NUCLEOTIDE SEQUENCE [LARGE SCALE GENOMIC DNA]</scope>
    <source>
        <strain evidence="10">Z151</strain>
    </source>
</reference>
<keyword evidence="2 5" id="KW-0378">Hydrolase</keyword>
<dbReference type="CDD" id="cd18787">
    <property type="entry name" value="SF2_C_DEAD"/>
    <property type="match status" value="1"/>
</dbReference>
<dbReference type="OrthoDB" id="3370at2759"/>
<dbReference type="InterPro" id="IPR027417">
    <property type="entry name" value="P-loop_NTPase"/>
</dbReference>
<feature type="region of interest" description="Disordered" evidence="6">
    <location>
        <begin position="1"/>
        <end position="97"/>
    </location>
</feature>
<feature type="compositionally biased region" description="Polar residues" evidence="6">
    <location>
        <begin position="66"/>
        <end position="84"/>
    </location>
</feature>
<keyword evidence="10" id="KW-1185">Reference proteome</keyword>
<dbReference type="PANTHER" id="PTHR47959:SF1">
    <property type="entry name" value="ATP-DEPENDENT RNA HELICASE DBPA"/>
    <property type="match status" value="1"/>
</dbReference>
<evidence type="ECO:0000256" key="6">
    <source>
        <dbReference type="SAM" id="MobiDB-lite"/>
    </source>
</evidence>
<dbReference type="Proteomes" id="UP000192578">
    <property type="component" value="Unassembled WGS sequence"/>
</dbReference>
<organism evidence="9 10">
    <name type="scientific">Hypsibius exemplaris</name>
    <name type="common">Freshwater tardigrade</name>
    <dbReference type="NCBI Taxonomy" id="2072580"/>
    <lineage>
        <taxon>Eukaryota</taxon>
        <taxon>Metazoa</taxon>
        <taxon>Ecdysozoa</taxon>
        <taxon>Tardigrada</taxon>
        <taxon>Eutardigrada</taxon>
        <taxon>Parachela</taxon>
        <taxon>Hypsibioidea</taxon>
        <taxon>Hypsibiidae</taxon>
        <taxon>Hypsibius</taxon>
    </lineage>
</organism>
<dbReference type="InterPro" id="IPR050079">
    <property type="entry name" value="DEAD_box_RNA_helicase"/>
</dbReference>
<dbReference type="InterPro" id="IPR000629">
    <property type="entry name" value="RNA-helicase_DEAD-box_CS"/>
</dbReference>
<sequence>MEVDAAPANLAAQSQSQRRRSRKRLRNEQDPRKSGAEVLEAATEQGNGVREFSAEEVPDFDILGIDTTTSQSAKPGSDGSSNARPSKKAKRARKTAARTAAVSDVWKGVPDVPVETGSLSSAVPVPETGFTVIGHAKQAKKIKLPPYLPAWYSAPLPISTDLNSGAAVDAMPGLDIHFAAVLREQGIDRFFPVQQTIIPHILGYQNYQRYYTRRPPDLCVCAPTGSGKTLAYAVPILQDLSKRTTCAVRALILVPVKELAVQVAETFQTFAKGTRVKVGLICGKVSLEQERQQILEIDPISAYKNYQLDSTPKKPAQSSVDVLIATPGRLVDHLYETADLDLQHLEYLVVDEADRMIEEFKNNWFRLLERAIFKNPHIRPALDYTCSAHYDRPTLPLQKLLFSATLSYDPQRFETLKLYRPKLFAALPGSTEIDDVMMRNDAEVIGSYVTPDALKEMSILVDPRLKPLVILHLLHNLGWRKVLIFTNSLESTHRLYHLIRLFKGKSPVVAHEISSIVHQRKRQASLDSFEKGKVDVLVASDSVARGIDLPNVEYVVLYDAPLHAKTYIHRSGRTARAGKPGTALTMLKPNEKKMYDKIMKELNKKHPAKMALPPDQLGVLEEGYKIALVLLEAALQEGAKHA</sequence>
<comment type="caution">
    <text evidence="9">The sequence shown here is derived from an EMBL/GenBank/DDBJ whole genome shotgun (WGS) entry which is preliminary data.</text>
</comment>
<dbReference type="GO" id="GO:0016787">
    <property type="term" value="F:hydrolase activity"/>
    <property type="evidence" value="ECO:0007669"/>
    <property type="project" value="UniProtKB-KW"/>
</dbReference>
<evidence type="ECO:0000259" key="8">
    <source>
        <dbReference type="PROSITE" id="PS51194"/>
    </source>
</evidence>
<evidence type="ECO:0000259" key="7">
    <source>
        <dbReference type="PROSITE" id="PS51192"/>
    </source>
</evidence>
<gene>
    <name evidence="9" type="ORF">BV898_12484</name>
</gene>
<protein>
    <submittedName>
        <fullName evidence="9">ATP-dependent RNA helicase DDX51</fullName>
    </submittedName>
</protein>
<evidence type="ECO:0000256" key="4">
    <source>
        <dbReference type="ARBA" id="ARBA00022840"/>
    </source>
</evidence>
<dbReference type="GO" id="GO:0003676">
    <property type="term" value="F:nucleic acid binding"/>
    <property type="evidence" value="ECO:0007669"/>
    <property type="project" value="InterPro"/>
</dbReference>
<dbReference type="AlphaFoldDB" id="A0A1W0WDK9"/>
<dbReference type="SUPFAM" id="SSF52540">
    <property type="entry name" value="P-loop containing nucleoside triphosphate hydrolases"/>
    <property type="match status" value="1"/>
</dbReference>
<evidence type="ECO:0000313" key="10">
    <source>
        <dbReference type="Proteomes" id="UP000192578"/>
    </source>
</evidence>
<comment type="similarity">
    <text evidence="5">Belongs to the DEAD box helicase family.</text>
</comment>
<keyword evidence="1 5" id="KW-0547">Nucleotide-binding</keyword>
<dbReference type="CDD" id="cd17956">
    <property type="entry name" value="DEADc_DDX51"/>
    <property type="match status" value="1"/>
</dbReference>
<dbReference type="PROSITE" id="PS51192">
    <property type="entry name" value="HELICASE_ATP_BIND_1"/>
    <property type="match status" value="1"/>
</dbReference>
<dbReference type="Gene3D" id="3.40.50.300">
    <property type="entry name" value="P-loop containing nucleotide triphosphate hydrolases"/>
    <property type="match status" value="2"/>
</dbReference>
<evidence type="ECO:0000256" key="5">
    <source>
        <dbReference type="RuleBase" id="RU000492"/>
    </source>
</evidence>
<feature type="compositionally biased region" description="Basic and acidic residues" evidence="6">
    <location>
        <begin position="26"/>
        <end position="35"/>
    </location>
</feature>
<dbReference type="PROSITE" id="PS51194">
    <property type="entry name" value="HELICASE_CTER"/>
    <property type="match status" value="1"/>
</dbReference>
<name>A0A1W0WDK9_HYPEX</name>
<evidence type="ECO:0000256" key="3">
    <source>
        <dbReference type="ARBA" id="ARBA00022806"/>
    </source>
</evidence>
<dbReference type="GO" id="GO:0005829">
    <property type="term" value="C:cytosol"/>
    <property type="evidence" value="ECO:0007669"/>
    <property type="project" value="TreeGrafter"/>
</dbReference>
<evidence type="ECO:0000256" key="2">
    <source>
        <dbReference type="ARBA" id="ARBA00022801"/>
    </source>
</evidence>
<feature type="domain" description="Helicase C-terminal" evidence="8">
    <location>
        <begin position="469"/>
        <end position="618"/>
    </location>
</feature>
<dbReference type="InterPro" id="IPR001650">
    <property type="entry name" value="Helicase_C-like"/>
</dbReference>
<proteinExistence type="inferred from homology"/>
<dbReference type="Pfam" id="PF00271">
    <property type="entry name" value="Helicase_C"/>
    <property type="match status" value="1"/>
</dbReference>
<dbReference type="PANTHER" id="PTHR47959">
    <property type="entry name" value="ATP-DEPENDENT RNA HELICASE RHLE-RELATED"/>
    <property type="match status" value="1"/>
</dbReference>
<dbReference type="SMART" id="SM00490">
    <property type="entry name" value="HELICc"/>
    <property type="match status" value="1"/>
</dbReference>
<evidence type="ECO:0000313" key="9">
    <source>
        <dbReference type="EMBL" id="OQV13278.1"/>
    </source>
</evidence>